<dbReference type="InterPro" id="IPR035986">
    <property type="entry name" value="PKD_dom_sf"/>
</dbReference>
<gene>
    <name evidence="2" type="ORF">JY572_06360</name>
</gene>
<name>A0ABX7NH77_9BACT</name>
<dbReference type="PANTHER" id="PTHR46182">
    <property type="entry name" value="FI19480P1"/>
    <property type="match status" value="1"/>
</dbReference>
<dbReference type="Gene3D" id="2.60.40.10">
    <property type="entry name" value="Immunoglobulins"/>
    <property type="match status" value="1"/>
</dbReference>
<evidence type="ECO:0000313" key="2">
    <source>
        <dbReference type="EMBL" id="QSQ15683.1"/>
    </source>
</evidence>
<evidence type="ECO:0000313" key="3">
    <source>
        <dbReference type="Proteomes" id="UP000663090"/>
    </source>
</evidence>
<evidence type="ECO:0008006" key="4">
    <source>
        <dbReference type="Google" id="ProtNLM"/>
    </source>
</evidence>
<organism evidence="2 3">
    <name type="scientific">Myxococcus landrumensis</name>
    <dbReference type="NCBI Taxonomy" id="2813577"/>
    <lineage>
        <taxon>Bacteria</taxon>
        <taxon>Pseudomonadati</taxon>
        <taxon>Myxococcota</taxon>
        <taxon>Myxococcia</taxon>
        <taxon>Myxococcales</taxon>
        <taxon>Cystobacterineae</taxon>
        <taxon>Myxococcaceae</taxon>
        <taxon>Myxococcus</taxon>
    </lineage>
</organism>
<protein>
    <recommendedName>
        <fullName evidence="4">PKD/Chitinase domain-containing protein</fullName>
    </recommendedName>
</protein>
<dbReference type="EMBL" id="CP071091">
    <property type="protein sequence ID" value="QSQ15683.1"/>
    <property type="molecule type" value="Genomic_DNA"/>
</dbReference>
<proteinExistence type="predicted"/>
<evidence type="ECO:0000256" key="1">
    <source>
        <dbReference type="SAM" id="SignalP"/>
    </source>
</evidence>
<dbReference type="Pfam" id="PF22352">
    <property type="entry name" value="K319L-like_PKD"/>
    <property type="match status" value="1"/>
</dbReference>
<dbReference type="PANTHER" id="PTHR46182:SF2">
    <property type="entry name" value="FI19480P1"/>
    <property type="match status" value="1"/>
</dbReference>
<dbReference type="SUPFAM" id="SSF49299">
    <property type="entry name" value="PKD domain"/>
    <property type="match status" value="1"/>
</dbReference>
<dbReference type="InterPro" id="IPR013783">
    <property type="entry name" value="Ig-like_fold"/>
</dbReference>
<sequence length="178" mass="18625">MNPQSWKKLRPLLLAALWAGSAGANTPPIVSTGQVQNMVLPTSKTWLVGTACDSDGSIVSSQWIQTQGPSAATLTNATSLTTTVSGLVQGAYIFQLTVTDNGGAQESARAYVRVHPVPTGRGTVSEVYKASPSPGDYGHVVYLPAGYTVGSNWPVVFFLHDTAHKGNGGPEPRASRMG</sequence>
<keyword evidence="1" id="KW-0732">Signal</keyword>
<feature type="signal peptide" evidence="1">
    <location>
        <begin position="1"/>
        <end position="24"/>
    </location>
</feature>
<dbReference type="Proteomes" id="UP000663090">
    <property type="component" value="Chromosome"/>
</dbReference>
<accession>A0ABX7NH77</accession>
<dbReference type="InterPro" id="IPR029865">
    <property type="entry name" value="KIAA0319-like"/>
</dbReference>
<feature type="chain" id="PRO_5045147889" description="PKD/Chitinase domain-containing protein" evidence="1">
    <location>
        <begin position="25"/>
        <end position="178"/>
    </location>
</feature>
<reference evidence="2 3" key="1">
    <citation type="submission" date="2021-02" db="EMBL/GenBank/DDBJ databases">
        <title>De Novo genome assembly of isolated myxobacteria.</title>
        <authorList>
            <person name="Stevens D.C."/>
        </authorList>
    </citation>
    <scope>NUCLEOTIDE SEQUENCE [LARGE SCALE GENOMIC DNA]</scope>
    <source>
        <strain evidence="2 3">SCHIC003</strain>
    </source>
</reference>
<keyword evidence="3" id="KW-1185">Reference proteome</keyword>
<dbReference type="RefSeq" id="WP_206717376.1">
    <property type="nucleotide sequence ID" value="NZ_CP071091.1"/>
</dbReference>